<dbReference type="EMBL" id="HBHQ01021629">
    <property type="protein sequence ID" value="CAD9822782.1"/>
    <property type="molecule type" value="Transcribed_RNA"/>
</dbReference>
<feature type="transmembrane region" description="Helical" evidence="9">
    <location>
        <begin position="561"/>
        <end position="585"/>
    </location>
</feature>
<evidence type="ECO:0000256" key="7">
    <source>
        <dbReference type="ARBA" id="ARBA00023136"/>
    </source>
</evidence>
<dbReference type="GO" id="GO:0016020">
    <property type="term" value="C:membrane"/>
    <property type="evidence" value="ECO:0007669"/>
    <property type="project" value="UniProtKB-SubCell"/>
</dbReference>
<evidence type="ECO:0000256" key="1">
    <source>
        <dbReference type="ARBA" id="ARBA00004141"/>
    </source>
</evidence>
<keyword evidence="7 9" id="KW-0472">Membrane</keyword>
<dbReference type="AlphaFoldDB" id="A0A7S2UKG8"/>
<reference evidence="11" key="1">
    <citation type="submission" date="2021-01" db="EMBL/GenBank/DDBJ databases">
        <authorList>
            <person name="Corre E."/>
            <person name="Pelletier E."/>
            <person name="Niang G."/>
            <person name="Scheremetjew M."/>
            <person name="Finn R."/>
            <person name="Kale V."/>
            <person name="Holt S."/>
            <person name="Cochrane G."/>
            <person name="Meng A."/>
            <person name="Brown T."/>
            <person name="Cohen L."/>
        </authorList>
    </citation>
    <scope>NUCLEOTIDE SEQUENCE</scope>
    <source>
        <strain evidence="11">CCMP2084</strain>
    </source>
</reference>
<evidence type="ECO:0000256" key="8">
    <source>
        <dbReference type="SAM" id="MobiDB-lite"/>
    </source>
</evidence>
<protein>
    <recommendedName>
        <fullName evidence="10">Amino acid transporter transmembrane domain-containing protein</fullName>
    </recommendedName>
</protein>
<gene>
    <name evidence="11" type="ORF">ASEP1449_LOCUS14616</name>
</gene>
<evidence type="ECO:0000256" key="3">
    <source>
        <dbReference type="ARBA" id="ARBA00022448"/>
    </source>
</evidence>
<feature type="transmembrane region" description="Helical" evidence="9">
    <location>
        <begin position="196"/>
        <end position="215"/>
    </location>
</feature>
<dbReference type="PANTHER" id="PTHR22950">
    <property type="entry name" value="AMINO ACID TRANSPORTER"/>
    <property type="match status" value="1"/>
</dbReference>
<feature type="transmembrane region" description="Helical" evidence="9">
    <location>
        <begin position="321"/>
        <end position="343"/>
    </location>
</feature>
<dbReference type="GO" id="GO:0015179">
    <property type="term" value="F:L-amino acid transmembrane transporter activity"/>
    <property type="evidence" value="ECO:0007669"/>
    <property type="project" value="TreeGrafter"/>
</dbReference>
<evidence type="ECO:0000256" key="5">
    <source>
        <dbReference type="ARBA" id="ARBA00022970"/>
    </source>
</evidence>
<name>A0A7S2UKG8_9STRA</name>
<feature type="transmembrane region" description="Helical" evidence="9">
    <location>
        <begin position="88"/>
        <end position="110"/>
    </location>
</feature>
<keyword evidence="4 9" id="KW-0812">Transmembrane</keyword>
<feature type="transmembrane region" description="Helical" evidence="9">
    <location>
        <begin position="285"/>
        <end position="309"/>
    </location>
</feature>
<keyword evidence="3" id="KW-0813">Transport</keyword>
<proteinExistence type="inferred from homology"/>
<dbReference type="InterPro" id="IPR013057">
    <property type="entry name" value="AA_transpt_TM"/>
</dbReference>
<keyword evidence="6 9" id="KW-1133">Transmembrane helix</keyword>
<feature type="transmembrane region" description="Helical" evidence="9">
    <location>
        <begin position="363"/>
        <end position="382"/>
    </location>
</feature>
<dbReference type="Pfam" id="PF01490">
    <property type="entry name" value="Aa_trans"/>
    <property type="match status" value="1"/>
</dbReference>
<sequence>MNDYGDSSTDVVVQTYDAGDTHTIIDPEEWPAPYQTDAYTSDLHVVTDNITPLELNGANTAIHASHNGNDDEEMLVPPHFCPTRKSTLLTASMNLVATIIGGGVLSLPYAFHKAGIVLATIMMILSALMTDFSLLLLCSSARKLRGTSYGHVCFLAYGPSLERFTTILIFVFLLFVICAFMVLARDIWTPLLSSNQYHGNLVLFGLVVLMGPFLMQRDLHSLRYNCYLGFASVSILCAALVYRAFVPNPHDENDGNHLSDEGGAHNNNRNEPAALLLFTSSFGDALLAFPIINLSFLSSFNILSVHGALIQPTRRRIRTVIHSAVTACFCLTYVFGLAGYWYARDATEGNILLNFDFSDPVILAGRMGCGINILLAMAMVTLPCRESALVLWAQLVVHSKSSGTPEQHQEYCRQADERRNDSSDSEKMPLVTKESCQLSKTANTNPHRRNPATYSEKGTEASSLLVLQDLVVSSQNEWWMRMGSTVGIVSVCYLGAVAAPGVAIVWSLCGSSMAYIIAFILPAACYIRVMHIRRVQLETESETTTTTPPGSAAAAWTVWSWILLLFSVVCAMACTTQTIYTMFFFSSSKEAS</sequence>
<feature type="region of interest" description="Disordered" evidence="8">
    <location>
        <begin position="407"/>
        <end position="432"/>
    </location>
</feature>
<evidence type="ECO:0000256" key="9">
    <source>
        <dbReference type="SAM" id="Phobius"/>
    </source>
</evidence>
<comment type="subcellular location">
    <subcellularLocation>
        <location evidence="1">Membrane</location>
        <topology evidence="1">Multi-pass membrane protein</topology>
    </subcellularLocation>
</comment>
<accession>A0A7S2UKG8</accession>
<feature type="transmembrane region" description="Helical" evidence="9">
    <location>
        <begin position="116"/>
        <end position="138"/>
    </location>
</feature>
<evidence type="ECO:0000256" key="6">
    <source>
        <dbReference type="ARBA" id="ARBA00022989"/>
    </source>
</evidence>
<feature type="compositionally biased region" description="Basic and acidic residues" evidence="8">
    <location>
        <begin position="407"/>
        <end position="427"/>
    </location>
</feature>
<organism evidence="11">
    <name type="scientific">Attheya septentrionalis</name>
    <dbReference type="NCBI Taxonomy" id="420275"/>
    <lineage>
        <taxon>Eukaryota</taxon>
        <taxon>Sar</taxon>
        <taxon>Stramenopiles</taxon>
        <taxon>Ochrophyta</taxon>
        <taxon>Bacillariophyta</taxon>
        <taxon>Coscinodiscophyceae</taxon>
        <taxon>Chaetocerotophycidae</taxon>
        <taxon>Chaetocerotales</taxon>
        <taxon>Attheyaceae</taxon>
        <taxon>Attheya</taxon>
    </lineage>
</organism>
<keyword evidence="5" id="KW-0029">Amino-acid transport</keyword>
<feature type="transmembrane region" description="Helical" evidence="9">
    <location>
        <begin position="227"/>
        <end position="245"/>
    </location>
</feature>
<evidence type="ECO:0000256" key="4">
    <source>
        <dbReference type="ARBA" id="ARBA00022692"/>
    </source>
</evidence>
<evidence type="ECO:0000259" key="10">
    <source>
        <dbReference type="Pfam" id="PF01490"/>
    </source>
</evidence>
<feature type="transmembrane region" description="Helical" evidence="9">
    <location>
        <begin position="512"/>
        <end position="529"/>
    </location>
</feature>
<feature type="domain" description="Amino acid transporter transmembrane" evidence="10">
    <location>
        <begin position="84"/>
        <end position="537"/>
    </location>
</feature>
<evidence type="ECO:0000256" key="2">
    <source>
        <dbReference type="ARBA" id="ARBA00008066"/>
    </source>
</evidence>
<comment type="similarity">
    <text evidence="2">Belongs to the amino acid/polyamine transporter 2 family.</text>
</comment>
<dbReference type="PANTHER" id="PTHR22950:SF458">
    <property type="entry name" value="SODIUM-COUPLED NEUTRAL AMINO ACID TRANSPORTER 11-RELATED"/>
    <property type="match status" value="1"/>
</dbReference>
<feature type="transmembrane region" description="Helical" evidence="9">
    <location>
        <begin position="164"/>
        <end position="184"/>
    </location>
</feature>
<feature type="transmembrane region" description="Helical" evidence="9">
    <location>
        <begin position="486"/>
        <end position="506"/>
    </location>
</feature>
<evidence type="ECO:0000313" key="11">
    <source>
        <dbReference type="EMBL" id="CAD9822782.1"/>
    </source>
</evidence>